<comment type="caution">
    <text evidence="2">The sequence shown here is derived from an EMBL/GenBank/DDBJ whole genome shotgun (WGS) entry which is preliminary data.</text>
</comment>
<evidence type="ECO:0000259" key="1">
    <source>
        <dbReference type="PROSITE" id="PS50878"/>
    </source>
</evidence>
<dbReference type="InterPro" id="IPR043502">
    <property type="entry name" value="DNA/RNA_pol_sf"/>
</dbReference>
<keyword evidence="2" id="KW-0695">RNA-directed DNA polymerase</keyword>
<dbReference type="OrthoDB" id="10014409at2759"/>
<dbReference type="GO" id="GO:0003964">
    <property type="term" value="F:RNA-directed DNA polymerase activity"/>
    <property type="evidence" value="ECO:0007669"/>
    <property type="project" value="UniProtKB-KW"/>
</dbReference>
<name>A0A3M7P9Y7_BRAPC</name>
<accession>A0A3M7P9Y7</accession>
<protein>
    <submittedName>
        <fullName evidence="2">RNA-directed DNA polymerase from mobile element jockey-like</fullName>
    </submittedName>
</protein>
<proteinExistence type="predicted"/>
<dbReference type="AlphaFoldDB" id="A0A3M7P9Y7"/>
<keyword evidence="2" id="KW-0548">Nucleotidyltransferase</keyword>
<reference evidence="2 3" key="1">
    <citation type="journal article" date="2018" name="Sci. Rep.">
        <title>Genomic signatures of local adaptation to the degree of environmental predictability in rotifers.</title>
        <authorList>
            <person name="Franch-Gras L."/>
            <person name="Hahn C."/>
            <person name="Garcia-Roger E.M."/>
            <person name="Carmona M.J."/>
            <person name="Serra M."/>
            <person name="Gomez A."/>
        </authorList>
    </citation>
    <scope>NUCLEOTIDE SEQUENCE [LARGE SCALE GENOMIC DNA]</scope>
    <source>
        <strain evidence="2">HYR1</strain>
    </source>
</reference>
<organism evidence="2 3">
    <name type="scientific">Brachionus plicatilis</name>
    <name type="common">Marine rotifer</name>
    <name type="synonym">Brachionus muelleri</name>
    <dbReference type="NCBI Taxonomy" id="10195"/>
    <lineage>
        <taxon>Eukaryota</taxon>
        <taxon>Metazoa</taxon>
        <taxon>Spiralia</taxon>
        <taxon>Gnathifera</taxon>
        <taxon>Rotifera</taxon>
        <taxon>Eurotatoria</taxon>
        <taxon>Monogononta</taxon>
        <taxon>Pseudotrocha</taxon>
        <taxon>Ploima</taxon>
        <taxon>Brachionidae</taxon>
        <taxon>Brachionus</taxon>
    </lineage>
</organism>
<dbReference type="InterPro" id="IPR000477">
    <property type="entry name" value="RT_dom"/>
</dbReference>
<dbReference type="EMBL" id="REGN01012337">
    <property type="protein sequence ID" value="RMZ95799.1"/>
    <property type="molecule type" value="Genomic_DNA"/>
</dbReference>
<sequence>MIGKIDPEIWRVLKSYYEESLAFVQNKDQISSIFKTSIGVKQGGPLSPKLFSIYVEDLINEIMSTELITDIDGIKTGILMYADDLLIMTDSVKKMEK</sequence>
<evidence type="ECO:0000313" key="2">
    <source>
        <dbReference type="EMBL" id="RMZ95799.1"/>
    </source>
</evidence>
<dbReference type="SUPFAM" id="SSF56672">
    <property type="entry name" value="DNA/RNA polymerases"/>
    <property type="match status" value="1"/>
</dbReference>
<keyword evidence="3" id="KW-1185">Reference proteome</keyword>
<dbReference type="Proteomes" id="UP000276133">
    <property type="component" value="Unassembled WGS sequence"/>
</dbReference>
<dbReference type="PROSITE" id="PS50878">
    <property type="entry name" value="RT_POL"/>
    <property type="match status" value="1"/>
</dbReference>
<keyword evidence="2" id="KW-0808">Transferase</keyword>
<dbReference type="Pfam" id="PF00078">
    <property type="entry name" value="RVT_1"/>
    <property type="match status" value="1"/>
</dbReference>
<gene>
    <name evidence="2" type="ORF">BpHYR1_045095</name>
</gene>
<feature type="non-terminal residue" evidence="2">
    <location>
        <position position="97"/>
    </location>
</feature>
<feature type="domain" description="Reverse transcriptase" evidence="1">
    <location>
        <begin position="1"/>
        <end position="97"/>
    </location>
</feature>
<evidence type="ECO:0000313" key="3">
    <source>
        <dbReference type="Proteomes" id="UP000276133"/>
    </source>
</evidence>